<evidence type="ECO:0000256" key="2">
    <source>
        <dbReference type="ARBA" id="ARBA00023125"/>
    </source>
</evidence>
<sequence length="345" mass="37163">MTAEDEDSGRKKPLERLGVREIAKRVGVAPMTVSRVLSNPDMVAPATRAKVLAAIEAAGFVPNRLASSMRGSGRMIGTVVPSLINSGIADQVQGMSDECQAGGYSMLLVQGEFTPEAEEHSIRTLLGWRPAGMILQSFVQSEVARQLLVSSGAPVVEISEIKGRKPIDMVVGVSNFETAYAMTMHLAAKGYERIGFVSTPIHGNDRLQQRRTGYHAALSELGIKNHASMEVEVPITAAGGAQALVLLTDRHKDIDAIFFSSDTLAIGAVQECHRRGWAIPGRIAIAGYGDMDLAAQLFPPLTTVKVNRYEMGRRAVRQLLDRLAGNLKLATITSLGFEIVDRESA</sequence>
<dbReference type="CDD" id="cd01392">
    <property type="entry name" value="HTH_LacI"/>
    <property type="match status" value="1"/>
</dbReference>
<gene>
    <name evidence="5" type="ORF">HY834_17660</name>
</gene>
<dbReference type="GO" id="GO:0000976">
    <property type="term" value="F:transcription cis-regulatory region binding"/>
    <property type="evidence" value="ECO:0007669"/>
    <property type="project" value="TreeGrafter"/>
</dbReference>
<dbReference type="Proteomes" id="UP000782610">
    <property type="component" value="Unassembled WGS sequence"/>
</dbReference>
<dbReference type="Gene3D" id="1.10.260.40">
    <property type="entry name" value="lambda repressor-like DNA-binding domains"/>
    <property type="match status" value="1"/>
</dbReference>
<name>A0A933NZP5_9HYPH</name>
<comment type="caution">
    <text evidence="5">The sequence shown here is derived from an EMBL/GenBank/DDBJ whole genome shotgun (WGS) entry which is preliminary data.</text>
</comment>
<reference evidence="5" key="1">
    <citation type="submission" date="2020-07" db="EMBL/GenBank/DDBJ databases">
        <title>Huge and variable diversity of episymbiotic CPR bacteria and DPANN archaea in groundwater ecosystems.</title>
        <authorList>
            <person name="He C.Y."/>
            <person name="Keren R."/>
            <person name="Whittaker M."/>
            <person name="Farag I.F."/>
            <person name="Doudna J."/>
            <person name="Cate J.H.D."/>
            <person name="Banfield J.F."/>
        </authorList>
    </citation>
    <scope>NUCLEOTIDE SEQUENCE</scope>
    <source>
        <strain evidence="5">NC_groundwater_1586_Pr3_B-0.1um_66_15</strain>
    </source>
</reference>
<dbReference type="InterPro" id="IPR010982">
    <property type="entry name" value="Lambda_DNA-bd_dom_sf"/>
</dbReference>
<evidence type="ECO:0000256" key="3">
    <source>
        <dbReference type="ARBA" id="ARBA00023163"/>
    </source>
</evidence>
<keyword evidence="2 5" id="KW-0238">DNA-binding</keyword>
<keyword evidence="3" id="KW-0804">Transcription</keyword>
<evidence type="ECO:0000313" key="6">
    <source>
        <dbReference type="Proteomes" id="UP000782610"/>
    </source>
</evidence>
<dbReference type="Gene3D" id="3.40.50.2300">
    <property type="match status" value="2"/>
</dbReference>
<evidence type="ECO:0000259" key="4">
    <source>
        <dbReference type="PROSITE" id="PS50932"/>
    </source>
</evidence>
<evidence type="ECO:0000256" key="1">
    <source>
        <dbReference type="ARBA" id="ARBA00023015"/>
    </source>
</evidence>
<proteinExistence type="predicted"/>
<dbReference type="AlphaFoldDB" id="A0A933NZP5"/>
<dbReference type="PANTHER" id="PTHR30146">
    <property type="entry name" value="LACI-RELATED TRANSCRIPTIONAL REPRESSOR"/>
    <property type="match status" value="1"/>
</dbReference>
<protein>
    <submittedName>
        <fullName evidence="5">LacI family DNA-binding transcriptional regulator</fullName>
    </submittedName>
</protein>
<dbReference type="InterPro" id="IPR046335">
    <property type="entry name" value="LacI/GalR-like_sensor"/>
</dbReference>
<keyword evidence="1" id="KW-0805">Transcription regulation</keyword>
<dbReference type="GO" id="GO:0003700">
    <property type="term" value="F:DNA-binding transcription factor activity"/>
    <property type="evidence" value="ECO:0007669"/>
    <property type="project" value="TreeGrafter"/>
</dbReference>
<dbReference type="SUPFAM" id="SSF53822">
    <property type="entry name" value="Periplasmic binding protein-like I"/>
    <property type="match status" value="1"/>
</dbReference>
<dbReference type="InterPro" id="IPR000843">
    <property type="entry name" value="HTH_LacI"/>
</dbReference>
<dbReference type="InterPro" id="IPR028082">
    <property type="entry name" value="Peripla_BP_I"/>
</dbReference>
<evidence type="ECO:0000313" key="5">
    <source>
        <dbReference type="EMBL" id="MBI4923570.1"/>
    </source>
</evidence>
<dbReference type="Pfam" id="PF13377">
    <property type="entry name" value="Peripla_BP_3"/>
    <property type="match status" value="1"/>
</dbReference>
<dbReference type="PROSITE" id="PS50932">
    <property type="entry name" value="HTH_LACI_2"/>
    <property type="match status" value="1"/>
</dbReference>
<organism evidence="5 6">
    <name type="scientific">Devosia nanyangense</name>
    <dbReference type="NCBI Taxonomy" id="1228055"/>
    <lineage>
        <taxon>Bacteria</taxon>
        <taxon>Pseudomonadati</taxon>
        <taxon>Pseudomonadota</taxon>
        <taxon>Alphaproteobacteria</taxon>
        <taxon>Hyphomicrobiales</taxon>
        <taxon>Devosiaceae</taxon>
        <taxon>Devosia</taxon>
    </lineage>
</organism>
<dbReference type="SUPFAM" id="SSF47413">
    <property type="entry name" value="lambda repressor-like DNA-binding domains"/>
    <property type="match status" value="1"/>
</dbReference>
<accession>A0A933NZP5</accession>
<dbReference type="EMBL" id="JACRAF010000057">
    <property type="protein sequence ID" value="MBI4923570.1"/>
    <property type="molecule type" value="Genomic_DNA"/>
</dbReference>
<dbReference type="SMART" id="SM00354">
    <property type="entry name" value="HTH_LACI"/>
    <property type="match status" value="1"/>
</dbReference>
<dbReference type="CDD" id="cd01575">
    <property type="entry name" value="PBP1_GntR"/>
    <property type="match status" value="1"/>
</dbReference>
<dbReference type="PANTHER" id="PTHR30146:SF33">
    <property type="entry name" value="TRANSCRIPTIONAL REGULATOR"/>
    <property type="match status" value="1"/>
</dbReference>
<dbReference type="Pfam" id="PF00356">
    <property type="entry name" value="LacI"/>
    <property type="match status" value="1"/>
</dbReference>
<feature type="domain" description="HTH lacI-type" evidence="4">
    <location>
        <begin position="17"/>
        <end position="71"/>
    </location>
</feature>